<dbReference type="PROSITE" id="PS51039">
    <property type="entry name" value="ZF_AN1"/>
    <property type="match status" value="1"/>
</dbReference>
<evidence type="ECO:0000313" key="7">
    <source>
        <dbReference type="Proteomes" id="UP001151518"/>
    </source>
</evidence>
<dbReference type="InterPro" id="IPR000058">
    <property type="entry name" value="Znf_AN1"/>
</dbReference>
<keyword evidence="1" id="KW-0479">Metal-binding</keyword>
<dbReference type="PANTHER" id="PTHR14677:SF20">
    <property type="entry name" value="ZINC FINGER AN1-TYPE CONTAINING 2A-RELATED"/>
    <property type="match status" value="1"/>
</dbReference>
<accession>A0A9W8GC74</accession>
<name>A0A9W8GC74_9FUNG</name>
<dbReference type="PANTHER" id="PTHR14677">
    <property type="entry name" value="ARSENITE INDUCUBLE RNA ASSOCIATED PROTEIN AIP-1-RELATED"/>
    <property type="match status" value="1"/>
</dbReference>
<evidence type="ECO:0000256" key="2">
    <source>
        <dbReference type="ARBA" id="ARBA00022771"/>
    </source>
</evidence>
<dbReference type="SUPFAM" id="SSF118310">
    <property type="entry name" value="AN1-like Zinc finger"/>
    <property type="match status" value="1"/>
</dbReference>
<evidence type="ECO:0000256" key="1">
    <source>
        <dbReference type="ARBA" id="ARBA00022723"/>
    </source>
</evidence>
<dbReference type="EMBL" id="JANBTW010000005">
    <property type="protein sequence ID" value="KAJ2680392.1"/>
    <property type="molecule type" value="Genomic_DNA"/>
</dbReference>
<keyword evidence="2 4" id="KW-0863">Zinc-finger</keyword>
<evidence type="ECO:0000256" key="3">
    <source>
        <dbReference type="ARBA" id="ARBA00022833"/>
    </source>
</evidence>
<evidence type="ECO:0000256" key="4">
    <source>
        <dbReference type="PROSITE-ProRule" id="PRU00449"/>
    </source>
</evidence>
<gene>
    <name evidence="6" type="ORF">GGI25_000684</name>
</gene>
<evidence type="ECO:0000259" key="5">
    <source>
        <dbReference type="PROSITE" id="PS51039"/>
    </source>
</evidence>
<dbReference type="AlphaFoldDB" id="A0A9W8GC74"/>
<dbReference type="Pfam" id="PF01428">
    <property type="entry name" value="zf-AN1"/>
    <property type="match status" value="1"/>
</dbReference>
<dbReference type="Gene3D" id="4.10.1110.10">
    <property type="entry name" value="AN1-like Zinc finger"/>
    <property type="match status" value="1"/>
</dbReference>
<dbReference type="Proteomes" id="UP001151518">
    <property type="component" value="Unassembled WGS sequence"/>
</dbReference>
<sequence>MELPDLGNQCAFEDCKQFDFLPFTCKYCQKQFCTIHGNIVVHNCPCAPQGDNKSPAEFSTNSVPITYYTRPSRDSPERIHEEAKKKLSVEQVQALEQLKQIDRVEQIPAKRPKQSSHISPKIELMRLKAKASGNVSIDMQDRLYLCVKSPSKSIALFVNKVRDQRF</sequence>
<proteinExistence type="predicted"/>
<keyword evidence="3" id="KW-0862">Zinc</keyword>
<organism evidence="6 7">
    <name type="scientific">Coemansia spiralis</name>
    <dbReference type="NCBI Taxonomy" id="417178"/>
    <lineage>
        <taxon>Eukaryota</taxon>
        <taxon>Fungi</taxon>
        <taxon>Fungi incertae sedis</taxon>
        <taxon>Zoopagomycota</taxon>
        <taxon>Kickxellomycotina</taxon>
        <taxon>Kickxellomycetes</taxon>
        <taxon>Kickxellales</taxon>
        <taxon>Kickxellaceae</taxon>
        <taxon>Coemansia</taxon>
    </lineage>
</organism>
<dbReference type="GO" id="GO:0008270">
    <property type="term" value="F:zinc ion binding"/>
    <property type="evidence" value="ECO:0007669"/>
    <property type="project" value="UniProtKB-KW"/>
</dbReference>
<protein>
    <recommendedName>
        <fullName evidence="5">AN1-type domain-containing protein</fullName>
    </recommendedName>
</protein>
<evidence type="ECO:0000313" key="6">
    <source>
        <dbReference type="EMBL" id="KAJ2680392.1"/>
    </source>
</evidence>
<feature type="domain" description="AN1-type" evidence="5">
    <location>
        <begin position="4"/>
        <end position="52"/>
    </location>
</feature>
<dbReference type="OrthoDB" id="431929at2759"/>
<dbReference type="GO" id="GO:0005737">
    <property type="term" value="C:cytoplasm"/>
    <property type="evidence" value="ECO:0007669"/>
    <property type="project" value="TreeGrafter"/>
</dbReference>
<comment type="caution">
    <text evidence="6">The sequence shown here is derived from an EMBL/GenBank/DDBJ whole genome shotgun (WGS) entry which is preliminary data.</text>
</comment>
<reference evidence="6" key="1">
    <citation type="submission" date="2022-07" db="EMBL/GenBank/DDBJ databases">
        <title>Phylogenomic reconstructions and comparative analyses of Kickxellomycotina fungi.</title>
        <authorList>
            <person name="Reynolds N.K."/>
            <person name="Stajich J.E."/>
            <person name="Barry K."/>
            <person name="Grigoriev I.V."/>
            <person name="Crous P."/>
            <person name="Smith M.E."/>
        </authorList>
    </citation>
    <scope>NUCLEOTIDE SEQUENCE</scope>
    <source>
        <strain evidence="6">NRRL 3115</strain>
    </source>
</reference>
<dbReference type="InterPro" id="IPR035896">
    <property type="entry name" value="AN1-like_Znf"/>
</dbReference>